<keyword evidence="7" id="KW-1185">Reference proteome</keyword>
<gene>
    <name evidence="6" type="ORF">ACFO1V_11845</name>
</gene>
<dbReference type="GO" id="GO:0008168">
    <property type="term" value="F:methyltransferase activity"/>
    <property type="evidence" value="ECO:0007669"/>
    <property type="project" value="UniProtKB-KW"/>
</dbReference>
<reference evidence="7" key="1">
    <citation type="journal article" date="2019" name="Int. J. Syst. Evol. Microbiol.">
        <title>The Global Catalogue of Microorganisms (GCM) 10K type strain sequencing project: providing services to taxonomists for standard genome sequencing and annotation.</title>
        <authorList>
            <consortium name="The Broad Institute Genomics Platform"/>
            <consortium name="The Broad Institute Genome Sequencing Center for Infectious Disease"/>
            <person name="Wu L."/>
            <person name="Ma J."/>
        </authorList>
    </citation>
    <scope>NUCLEOTIDE SEQUENCE [LARGE SCALE GENOMIC DNA]</scope>
    <source>
        <strain evidence="7">CGMCC 1.15731</strain>
    </source>
</reference>
<evidence type="ECO:0000256" key="4">
    <source>
        <dbReference type="SAM" id="Coils"/>
    </source>
</evidence>
<evidence type="ECO:0000313" key="7">
    <source>
        <dbReference type="Proteomes" id="UP001596042"/>
    </source>
</evidence>
<dbReference type="InterPro" id="IPR051052">
    <property type="entry name" value="Diverse_substrate_MTase"/>
</dbReference>
<name>A0ABV9H8Z4_9HYPH</name>
<protein>
    <submittedName>
        <fullName evidence="6">Methyltransferase domain-containing protein</fullName>
    </submittedName>
</protein>
<evidence type="ECO:0000313" key="6">
    <source>
        <dbReference type="EMBL" id="MFC4625893.1"/>
    </source>
</evidence>
<feature type="domain" description="Methyltransferase type 11" evidence="5">
    <location>
        <begin position="45"/>
        <end position="138"/>
    </location>
</feature>
<dbReference type="Proteomes" id="UP001596042">
    <property type="component" value="Unassembled WGS sequence"/>
</dbReference>
<dbReference type="InterPro" id="IPR029063">
    <property type="entry name" value="SAM-dependent_MTases_sf"/>
</dbReference>
<comment type="similarity">
    <text evidence="1">Belongs to the methyltransferase superfamily.</text>
</comment>
<keyword evidence="4" id="KW-0175">Coiled coil</keyword>
<dbReference type="PANTHER" id="PTHR44942:SF4">
    <property type="entry name" value="METHYLTRANSFERASE TYPE 11 DOMAIN-CONTAINING PROTEIN"/>
    <property type="match status" value="1"/>
</dbReference>
<dbReference type="Gene3D" id="3.40.50.150">
    <property type="entry name" value="Vaccinia Virus protein VP39"/>
    <property type="match status" value="1"/>
</dbReference>
<dbReference type="Pfam" id="PF08241">
    <property type="entry name" value="Methyltransf_11"/>
    <property type="match status" value="1"/>
</dbReference>
<evidence type="ECO:0000259" key="5">
    <source>
        <dbReference type="Pfam" id="PF08241"/>
    </source>
</evidence>
<dbReference type="CDD" id="cd02440">
    <property type="entry name" value="AdoMet_MTases"/>
    <property type="match status" value="1"/>
</dbReference>
<keyword evidence="2 6" id="KW-0489">Methyltransferase</keyword>
<keyword evidence="3" id="KW-0808">Transferase</keyword>
<dbReference type="EMBL" id="JBHSEL010000116">
    <property type="protein sequence ID" value="MFC4625893.1"/>
    <property type="molecule type" value="Genomic_DNA"/>
</dbReference>
<evidence type="ECO:0000256" key="2">
    <source>
        <dbReference type="ARBA" id="ARBA00022603"/>
    </source>
</evidence>
<dbReference type="InterPro" id="IPR013216">
    <property type="entry name" value="Methyltransf_11"/>
</dbReference>
<sequence>MNDQLEQALPFTGERFVPEKLGNIALEHLHRYHLARGLVTNRVVLDIACGEGYGSALLADQAARVIGVDIDAQTVDHAQRKYTRPNLEFMVGDCVAIPLADHSVDIIVSFETIEHHAEHEQMMHEFKRILRPNGCVIISSPDKKYYSEETGFVNEFHVKELYRDQFSDLLSKYFANVRLFNQRIAYGSAIFPEDRQGEFQNYYMSHNSVVPMQGVRHPYYHVALASDADLPAIGLGLMEQPIDESEIIGSWRQAMAEKDALVDRLRNAVAQAEADRAADQERAAQLARQVGTQNNETHYWKSVAELEKYAVGVLRREIDALRQERKAILSSNSWRLTRPLRLVRRFMKHGMKGLKAR</sequence>
<evidence type="ECO:0000256" key="3">
    <source>
        <dbReference type="ARBA" id="ARBA00022679"/>
    </source>
</evidence>
<comment type="caution">
    <text evidence="6">The sequence shown here is derived from an EMBL/GenBank/DDBJ whole genome shotgun (WGS) entry which is preliminary data.</text>
</comment>
<dbReference type="GO" id="GO:0032259">
    <property type="term" value="P:methylation"/>
    <property type="evidence" value="ECO:0007669"/>
    <property type="project" value="UniProtKB-KW"/>
</dbReference>
<evidence type="ECO:0000256" key="1">
    <source>
        <dbReference type="ARBA" id="ARBA00008361"/>
    </source>
</evidence>
<dbReference type="PANTHER" id="PTHR44942">
    <property type="entry name" value="METHYLTRANSF_11 DOMAIN-CONTAINING PROTEIN"/>
    <property type="match status" value="1"/>
</dbReference>
<dbReference type="SUPFAM" id="SSF53335">
    <property type="entry name" value="S-adenosyl-L-methionine-dependent methyltransferases"/>
    <property type="match status" value="1"/>
</dbReference>
<accession>A0ABV9H8Z4</accession>
<dbReference type="RefSeq" id="WP_374833678.1">
    <property type="nucleotide sequence ID" value="NZ_JBHEEZ010000029.1"/>
</dbReference>
<feature type="coiled-coil region" evidence="4">
    <location>
        <begin position="255"/>
        <end position="289"/>
    </location>
</feature>
<proteinExistence type="inferred from homology"/>
<organism evidence="6 7">
    <name type="scientific">Daeguia caeni</name>
    <dbReference type="NCBI Taxonomy" id="439612"/>
    <lineage>
        <taxon>Bacteria</taxon>
        <taxon>Pseudomonadati</taxon>
        <taxon>Pseudomonadota</taxon>
        <taxon>Alphaproteobacteria</taxon>
        <taxon>Hyphomicrobiales</taxon>
        <taxon>Brucellaceae</taxon>
        <taxon>Daeguia</taxon>
    </lineage>
</organism>